<dbReference type="EMBL" id="JARKIE010000096">
    <property type="protein sequence ID" value="KAJ7686364.1"/>
    <property type="molecule type" value="Genomic_DNA"/>
</dbReference>
<feature type="region of interest" description="Disordered" evidence="1">
    <location>
        <begin position="213"/>
        <end position="236"/>
    </location>
</feature>
<dbReference type="Proteomes" id="UP001221757">
    <property type="component" value="Unassembled WGS sequence"/>
</dbReference>
<evidence type="ECO:0000313" key="3">
    <source>
        <dbReference type="Proteomes" id="UP001221757"/>
    </source>
</evidence>
<reference evidence="2" key="1">
    <citation type="submission" date="2023-03" db="EMBL/GenBank/DDBJ databases">
        <title>Massive genome expansion in bonnet fungi (Mycena s.s.) driven by repeated elements and novel gene families across ecological guilds.</title>
        <authorList>
            <consortium name="Lawrence Berkeley National Laboratory"/>
            <person name="Harder C.B."/>
            <person name="Miyauchi S."/>
            <person name="Viragh M."/>
            <person name="Kuo A."/>
            <person name="Thoen E."/>
            <person name="Andreopoulos B."/>
            <person name="Lu D."/>
            <person name="Skrede I."/>
            <person name="Drula E."/>
            <person name="Henrissat B."/>
            <person name="Morin E."/>
            <person name="Kohler A."/>
            <person name="Barry K."/>
            <person name="LaButti K."/>
            <person name="Morin E."/>
            <person name="Salamov A."/>
            <person name="Lipzen A."/>
            <person name="Mereny Z."/>
            <person name="Hegedus B."/>
            <person name="Baldrian P."/>
            <person name="Stursova M."/>
            <person name="Weitz H."/>
            <person name="Taylor A."/>
            <person name="Grigoriev I.V."/>
            <person name="Nagy L.G."/>
            <person name="Martin F."/>
            <person name="Kauserud H."/>
        </authorList>
    </citation>
    <scope>NUCLEOTIDE SEQUENCE</scope>
    <source>
        <strain evidence="2">CBHHK067</strain>
    </source>
</reference>
<evidence type="ECO:0000256" key="1">
    <source>
        <dbReference type="SAM" id="MobiDB-lite"/>
    </source>
</evidence>
<organism evidence="2 3">
    <name type="scientific">Mycena rosella</name>
    <name type="common">Pink bonnet</name>
    <name type="synonym">Agaricus rosellus</name>
    <dbReference type="NCBI Taxonomy" id="1033263"/>
    <lineage>
        <taxon>Eukaryota</taxon>
        <taxon>Fungi</taxon>
        <taxon>Dikarya</taxon>
        <taxon>Basidiomycota</taxon>
        <taxon>Agaricomycotina</taxon>
        <taxon>Agaricomycetes</taxon>
        <taxon>Agaricomycetidae</taxon>
        <taxon>Agaricales</taxon>
        <taxon>Marasmiineae</taxon>
        <taxon>Mycenaceae</taxon>
        <taxon>Mycena</taxon>
    </lineage>
</organism>
<protein>
    <submittedName>
        <fullName evidence="2">Uncharacterized protein</fullName>
    </submittedName>
</protein>
<dbReference type="AlphaFoldDB" id="A0AAD7DA05"/>
<proteinExistence type="predicted"/>
<accession>A0AAD7DA05</accession>
<gene>
    <name evidence="2" type="ORF">B0H17DRAFT_716658</name>
</gene>
<comment type="caution">
    <text evidence="2">The sequence shown here is derived from an EMBL/GenBank/DDBJ whole genome shotgun (WGS) entry which is preliminary data.</text>
</comment>
<sequence length="236" mass="25207">MQYRSAWTVAQQCTYMNVGSRQPYPSVYMRRRTIIPVAAPAPSPASNGRHCSSAGRGARGRCAALAYTTHMDSDAREGPQGGGALLNVCNADAEGCPNVDSGVWSGMWLRAEVATGDKWRDHGQRVELEEGLFPGTKRSRARVDGLTSVADRVTAASLLSTSSNADWCWVGALCGDAGKLMPSLDLPGYGRVDGVGAKEAADVTRMRLITPRNSEARPTGLNAPRQNGGVRRGRNM</sequence>
<keyword evidence="3" id="KW-1185">Reference proteome</keyword>
<evidence type="ECO:0000313" key="2">
    <source>
        <dbReference type="EMBL" id="KAJ7686364.1"/>
    </source>
</evidence>
<name>A0AAD7DA05_MYCRO</name>